<keyword evidence="8" id="KW-0256">Endoplasmic reticulum</keyword>
<feature type="domain" description="Casparian strip membrane protein" evidence="12">
    <location>
        <begin position="9"/>
        <end position="158"/>
    </location>
</feature>
<sequence>MAAAMGLERKAKVAEVALRCAVCALAALAAALVGTGSQTRTFFSLEKKARFTDMKALVLLVAAHGAAAVYSLLQLARCAAAAAWKGGSNGGAAVVAWSVFSCDQAVAYALMAATAAALQSSVVGKRGQLELQWMPVCGLYGAFCRRVGEGLAAAVAAGLAAVLLAAVSAFNLFRLYGGGGGGRKSSAGAVSGNGANTWRLADRKSAKFQKNITKRGSVPETTVKKGNDYPVGPMVLGFFIFVVIGSYNQDGN</sequence>
<organism evidence="13">
    <name type="scientific">Oryza barthii</name>
    <dbReference type="NCBI Taxonomy" id="65489"/>
    <lineage>
        <taxon>Eukaryota</taxon>
        <taxon>Viridiplantae</taxon>
        <taxon>Streptophyta</taxon>
        <taxon>Embryophyta</taxon>
        <taxon>Tracheophyta</taxon>
        <taxon>Spermatophyta</taxon>
        <taxon>Magnoliopsida</taxon>
        <taxon>Liliopsida</taxon>
        <taxon>Poales</taxon>
        <taxon>Poaceae</taxon>
        <taxon>BOP clade</taxon>
        <taxon>Oryzoideae</taxon>
        <taxon>Oryzeae</taxon>
        <taxon>Oryzinae</taxon>
        <taxon>Oryza</taxon>
    </lineage>
</organism>
<feature type="transmembrane region" description="Helical" evidence="11">
    <location>
        <begin position="229"/>
        <end position="247"/>
    </location>
</feature>
<dbReference type="GO" id="GO:0005789">
    <property type="term" value="C:endoplasmic reticulum membrane"/>
    <property type="evidence" value="ECO:0007669"/>
    <property type="project" value="UniProtKB-SubCell"/>
</dbReference>
<evidence type="ECO:0000256" key="8">
    <source>
        <dbReference type="ARBA" id="ARBA00022824"/>
    </source>
</evidence>
<evidence type="ECO:0000256" key="10">
    <source>
        <dbReference type="ARBA" id="ARBA00023136"/>
    </source>
</evidence>
<feature type="transmembrane region" description="Helical" evidence="11">
    <location>
        <begin position="151"/>
        <end position="173"/>
    </location>
</feature>
<dbReference type="EnsemblPlants" id="OBART12G13650.1">
    <property type="protein sequence ID" value="OBART12G13650.1"/>
    <property type="gene ID" value="OBART12G13650"/>
</dbReference>
<dbReference type="InterPro" id="IPR010580">
    <property type="entry name" value="ER_stress-assoc"/>
</dbReference>
<dbReference type="Proteomes" id="UP000026960">
    <property type="component" value="Chromosome 12"/>
</dbReference>
<dbReference type="eggNOG" id="KOG3491">
    <property type="taxonomic scope" value="Eukaryota"/>
</dbReference>
<comment type="subunit">
    <text evidence="5 11">Homodimer and heterodimers.</text>
</comment>
<evidence type="ECO:0000313" key="13">
    <source>
        <dbReference type="EnsemblPlants" id="OBART12G13650.1"/>
    </source>
</evidence>
<dbReference type="HOGENOM" id="CLU_1104174_0_0_1"/>
<dbReference type="Gramene" id="OBART12G13650.1">
    <property type="protein sequence ID" value="OBART12G13650.1"/>
    <property type="gene ID" value="OBART12G13650"/>
</dbReference>
<dbReference type="GO" id="GO:0030968">
    <property type="term" value="P:endoplasmic reticulum unfolded protein response"/>
    <property type="evidence" value="ECO:0007669"/>
    <property type="project" value="TreeGrafter"/>
</dbReference>
<dbReference type="Pfam" id="PF04535">
    <property type="entry name" value="CASP_dom"/>
    <property type="match status" value="1"/>
</dbReference>
<keyword evidence="14" id="KW-1185">Reference proteome</keyword>
<comment type="subcellular location">
    <subcellularLocation>
        <location evidence="2 11">Cell membrane</location>
        <topology evidence="2 11">Multi-pass membrane protein</topology>
    </subcellularLocation>
    <subcellularLocation>
        <location evidence="1">Endoplasmic reticulum membrane</location>
        <topology evidence="1">Single-pass membrane protein</topology>
    </subcellularLocation>
</comment>
<dbReference type="PaxDb" id="65489-OBART12G13650.1"/>
<reference evidence="13" key="1">
    <citation type="journal article" date="2009" name="Rice">
        <title>De Novo Next Generation Sequencing of Plant Genomes.</title>
        <authorList>
            <person name="Rounsley S."/>
            <person name="Marri P.R."/>
            <person name="Yu Y."/>
            <person name="He R."/>
            <person name="Sisneros N."/>
            <person name="Goicoechea J.L."/>
            <person name="Lee S.J."/>
            <person name="Angelova A."/>
            <person name="Kudrna D."/>
            <person name="Luo M."/>
            <person name="Affourtit J."/>
            <person name="Desany B."/>
            <person name="Knight J."/>
            <person name="Niazi F."/>
            <person name="Egholm M."/>
            <person name="Wing R.A."/>
        </authorList>
    </citation>
    <scope>NUCLEOTIDE SEQUENCE [LARGE SCALE GENOMIC DNA]</scope>
    <source>
        <strain evidence="13">cv. IRGC 105608</strain>
    </source>
</reference>
<feature type="transmembrane region" description="Helical" evidence="11">
    <location>
        <begin position="16"/>
        <end position="35"/>
    </location>
</feature>
<dbReference type="AlphaFoldDB" id="A0A0D3HV09"/>
<name>A0A0D3HV09_9ORYZ</name>
<accession>A0A0D3HV09</accession>
<reference evidence="13" key="2">
    <citation type="submission" date="2015-03" db="UniProtKB">
        <authorList>
            <consortium name="EnsemblPlants"/>
        </authorList>
    </citation>
    <scope>IDENTIFICATION</scope>
</reference>
<keyword evidence="9 11" id="KW-1133">Transmembrane helix</keyword>
<protein>
    <recommendedName>
        <fullName evidence="11">CASP-like protein</fullName>
    </recommendedName>
</protein>
<feature type="transmembrane region" description="Helical" evidence="11">
    <location>
        <begin position="56"/>
        <end position="75"/>
    </location>
</feature>
<keyword evidence="6 11" id="KW-1003">Cell membrane</keyword>
<evidence type="ECO:0000256" key="5">
    <source>
        <dbReference type="ARBA" id="ARBA00011489"/>
    </source>
</evidence>
<dbReference type="GO" id="GO:0005886">
    <property type="term" value="C:plasma membrane"/>
    <property type="evidence" value="ECO:0007669"/>
    <property type="project" value="UniProtKB-SubCell"/>
</dbReference>
<evidence type="ECO:0000256" key="9">
    <source>
        <dbReference type="ARBA" id="ARBA00022989"/>
    </source>
</evidence>
<dbReference type="PANTHER" id="PTHR15601">
    <property type="entry name" value="STRESS ASSOCIATED ENDOPLASMIC RETICULUM PROTEIN SERP1/RAMP4"/>
    <property type="match status" value="1"/>
</dbReference>
<evidence type="ECO:0000256" key="7">
    <source>
        <dbReference type="ARBA" id="ARBA00022692"/>
    </source>
</evidence>
<dbReference type="InterPro" id="IPR006702">
    <property type="entry name" value="CASP_dom"/>
</dbReference>
<evidence type="ECO:0000256" key="4">
    <source>
        <dbReference type="ARBA" id="ARBA00007651"/>
    </source>
</evidence>
<keyword evidence="10 11" id="KW-0472">Membrane</keyword>
<dbReference type="Pfam" id="PF06624">
    <property type="entry name" value="RAMP4"/>
    <property type="match status" value="1"/>
</dbReference>
<comment type="similarity">
    <text evidence="3">Belongs to the RAMP4 family.</text>
</comment>
<evidence type="ECO:0000256" key="3">
    <source>
        <dbReference type="ARBA" id="ARBA00005500"/>
    </source>
</evidence>
<evidence type="ECO:0000256" key="2">
    <source>
        <dbReference type="ARBA" id="ARBA00004651"/>
    </source>
</evidence>
<evidence type="ECO:0000256" key="11">
    <source>
        <dbReference type="RuleBase" id="RU361233"/>
    </source>
</evidence>
<evidence type="ECO:0000256" key="6">
    <source>
        <dbReference type="ARBA" id="ARBA00022475"/>
    </source>
</evidence>
<comment type="caution">
    <text evidence="11">Lacks conserved residue(s) required for the propagation of feature annotation.</text>
</comment>
<comment type="similarity">
    <text evidence="4 11">Belongs to the Casparian strip membrane proteins (CASP) family.</text>
</comment>
<evidence type="ECO:0000259" key="12">
    <source>
        <dbReference type="Pfam" id="PF04535"/>
    </source>
</evidence>
<dbReference type="STRING" id="65489.A0A0D3HV09"/>
<dbReference type="PANTHER" id="PTHR15601:SF0">
    <property type="entry name" value="GEO09675P1"/>
    <property type="match status" value="1"/>
</dbReference>
<keyword evidence="7 11" id="KW-0812">Transmembrane</keyword>
<evidence type="ECO:0000313" key="14">
    <source>
        <dbReference type="Proteomes" id="UP000026960"/>
    </source>
</evidence>
<evidence type="ECO:0000256" key="1">
    <source>
        <dbReference type="ARBA" id="ARBA00004389"/>
    </source>
</evidence>
<proteinExistence type="inferred from homology"/>
<dbReference type="NCBIfam" id="TIGR01569">
    <property type="entry name" value="A_tha_TIGR01569"/>
    <property type="match status" value="1"/>
</dbReference>
<dbReference type="InterPro" id="IPR006459">
    <property type="entry name" value="CASP/CASPL"/>
</dbReference>
<feature type="transmembrane region" description="Helical" evidence="11">
    <location>
        <begin position="95"/>
        <end position="118"/>
    </location>
</feature>